<sequence length="66" mass="7607">MAYRVLLVLILAICVSTEEEASTSRMSRPERLSLREEARQMFYHAYNAYMDNAYPADELMPLSCKG</sequence>
<name>A0ACC1DJ15_9NEOP</name>
<dbReference type="Proteomes" id="UP000824533">
    <property type="component" value="Linkage Group LG01"/>
</dbReference>
<evidence type="ECO:0000313" key="1">
    <source>
        <dbReference type="EMBL" id="KAJ0183860.1"/>
    </source>
</evidence>
<protein>
    <submittedName>
        <fullName evidence="1">Uncharacterized protein</fullName>
    </submittedName>
</protein>
<organism evidence="1 2">
    <name type="scientific">Dendrolimus kikuchii</name>
    <dbReference type="NCBI Taxonomy" id="765133"/>
    <lineage>
        <taxon>Eukaryota</taxon>
        <taxon>Metazoa</taxon>
        <taxon>Ecdysozoa</taxon>
        <taxon>Arthropoda</taxon>
        <taxon>Hexapoda</taxon>
        <taxon>Insecta</taxon>
        <taxon>Pterygota</taxon>
        <taxon>Neoptera</taxon>
        <taxon>Endopterygota</taxon>
        <taxon>Lepidoptera</taxon>
        <taxon>Glossata</taxon>
        <taxon>Ditrysia</taxon>
        <taxon>Bombycoidea</taxon>
        <taxon>Lasiocampidae</taxon>
        <taxon>Dendrolimus</taxon>
    </lineage>
</organism>
<gene>
    <name evidence="1" type="ORF">K1T71_000283</name>
</gene>
<comment type="caution">
    <text evidence="1">The sequence shown here is derived from an EMBL/GenBank/DDBJ whole genome shotgun (WGS) entry which is preliminary data.</text>
</comment>
<dbReference type="EMBL" id="CM034387">
    <property type="protein sequence ID" value="KAJ0183860.1"/>
    <property type="molecule type" value="Genomic_DNA"/>
</dbReference>
<reference evidence="1 2" key="1">
    <citation type="journal article" date="2021" name="Front. Genet.">
        <title>Chromosome-Level Genome Assembly Reveals Significant Gene Expansion in the Toll and IMD Signaling Pathways of Dendrolimus kikuchii.</title>
        <authorList>
            <person name="Zhou J."/>
            <person name="Wu P."/>
            <person name="Xiong Z."/>
            <person name="Liu N."/>
            <person name="Zhao N."/>
            <person name="Ji M."/>
            <person name="Qiu Y."/>
            <person name="Yang B."/>
        </authorList>
    </citation>
    <scope>NUCLEOTIDE SEQUENCE [LARGE SCALE GENOMIC DNA]</scope>
    <source>
        <strain evidence="1">Ann1</strain>
    </source>
</reference>
<accession>A0ACC1DJ15</accession>
<proteinExistence type="predicted"/>
<keyword evidence="2" id="KW-1185">Reference proteome</keyword>
<evidence type="ECO:0000313" key="2">
    <source>
        <dbReference type="Proteomes" id="UP000824533"/>
    </source>
</evidence>